<dbReference type="Gene3D" id="3.40.630.30">
    <property type="match status" value="1"/>
</dbReference>
<protein>
    <submittedName>
        <fullName evidence="2">N-acetyltransferase domain-containing protein</fullName>
    </submittedName>
</protein>
<evidence type="ECO:0000313" key="2">
    <source>
        <dbReference type="WBParaSite" id="PDA_v2.g20662.t1"/>
    </source>
</evidence>
<name>A0A914PRB7_9BILA</name>
<reference evidence="2" key="1">
    <citation type="submission" date="2022-11" db="UniProtKB">
        <authorList>
            <consortium name="WormBaseParasite"/>
        </authorList>
    </citation>
    <scope>IDENTIFICATION</scope>
</reference>
<keyword evidence="1" id="KW-1185">Reference proteome</keyword>
<evidence type="ECO:0000313" key="1">
    <source>
        <dbReference type="Proteomes" id="UP000887578"/>
    </source>
</evidence>
<accession>A0A914PRB7</accession>
<proteinExistence type="predicted"/>
<dbReference type="WBParaSite" id="PDA_v2.g20662.t1">
    <property type="protein sequence ID" value="PDA_v2.g20662.t1"/>
    <property type="gene ID" value="PDA_v2.g20662"/>
</dbReference>
<dbReference type="InterPro" id="IPR016181">
    <property type="entry name" value="Acyl_CoA_acyltransferase"/>
</dbReference>
<dbReference type="AlphaFoldDB" id="A0A914PRB7"/>
<sequence length="283" mass="33052">MFSRCVLHFRPIFFSQNALRLSSTSSSLKPIQKREIKKHYPVPPRLRYVNGYLKDFRDDRRILSILNFKDKYDVERKLQIELLDENDIGLVGQYFTDVFMNNCSMIKALGEFADGTYEEMAPFFYDDLASKLPNKMSMIVKDDDKVVGYHIMDKIERDNFDKYFTNGSHMDKPYLDFKDNYAEDIKNGPFESIKANRLAAAINAPLSQTLRFVPKHINCILYFEAVGIDKHYQNAGLFPELVRLMHKIAYEHGCEYGVVYSVAAESARISLVCFFQLIIHFYY</sequence>
<dbReference type="Proteomes" id="UP000887578">
    <property type="component" value="Unplaced"/>
</dbReference>
<dbReference type="SUPFAM" id="SSF55729">
    <property type="entry name" value="Acyl-CoA N-acyltransferases (Nat)"/>
    <property type="match status" value="1"/>
</dbReference>
<organism evidence="1 2">
    <name type="scientific">Panagrolaimus davidi</name>
    <dbReference type="NCBI Taxonomy" id="227884"/>
    <lineage>
        <taxon>Eukaryota</taxon>
        <taxon>Metazoa</taxon>
        <taxon>Ecdysozoa</taxon>
        <taxon>Nematoda</taxon>
        <taxon>Chromadorea</taxon>
        <taxon>Rhabditida</taxon>
        <taxon>Tylenchina</taxon>
        <taxon>Panagrolaimomorpha</taxon>
        <taxon>Panagrolaimoidea</taxon>
        <taxon>Panagrolaimidae</taxon>
        <taxon>Panagrolaimus</taxon>
    </lineage>
</organism>